<accession>A0A9W6X036</accession>
<feature type="transmembrane region" description="Helical" evidence="1">
    <location>
        <begin position="122"/>
        <end position="143"/>
    </location>
</feature>
<keyword evidence="1" id="KW-0472">Membrane</keyword>
<dbReference type="EMBL" id="BSXT01000313">
    <property type="protein sequence ID" value="GMF24105.1"/>
    <property type="molecule type" value="Genomic_DNA"/>
</dbReference>
<feature type="transmembrane region" description="Helical" evidence="1">
    <location>
        <begin position="194"/>
        <end position="211"/>
    </location>
</feature>
<keyword evidence="1" id="KW-0812">Transmembrane</keyword>
<comment type="caution">
    <text evidence="2">The sequence shown here is derived from an EMBL/GenBank/DDBJ whole genome shotgun (WGS) entry which is preliminary data.</text>
</comment>
<dbReference type="AlphaFoldDB" id="A0A9W6X036"/>
<feature type="transmembrane region" description="Helical" evidence="1">
    <location>
        <begin position="88"/>
        <end position="110"/>
    </location>
</feature>
<feature type="transmembrane region" description="Helical" evidence="1">
    <location>
        <begin position="262"/>
        <end position="287"/>
    </location>
</feature>
<dbReference type="Proteomes" id="UP001165121">
    <property type="component" value="Unassembled WGS sequence"/>
</dbReference>
<feature type="transmembrane region" description="Helical" evidence="1">
    <location>
        <begin position="58"/>
        <end position="76"/>
    </location>
</feature>
<keyword evidence="1" id="KW-1133">Transmembrane helix</keyword>
<feature type="transmembrane region" description="Helical" evidence="1">
    <location>
        <begin position="497"/>
        <end position="523"/>
    </location>
</feature>
<sequence length="585" mass="66122">MNEGDERRADVSKNDHHTPWKRLEEFWDRIQVGRQGSYSVERLELLNHYCKTTSKTRVFLVCVLTPLPVLITAVLLECFPLRSPSEGWAANWMFWIRLSVMVFILSVAGFSQMNDFIPGYNLPISKMVVAALGICIIQSGTYLLEGVVFGFPVPFMWQLGAITMAVYAPTVTRLVFGAGLFAKGSLLWLHHERFQRSFFVHLALTGIYPFYKALYDIIPQTYRGTVLFALPIWKFAAKRFVVHATRDLEDFIPEIVAFSVDFFSALFLSVCMSTSSSIYLTGLFIMTDVGQSFLEFREIRNNAATLSLVLRHLRSKSDGPGNKEHDLLKIILDVSRNPSAFQVASLDGARLWSNPRNVLPEPLDNRMQALGASGIYGSKGHPSNREASVASTASYRKCPAWWDYQRISVVPSPVQPDTNAKGKIIGLSKAQSSSKYLGQGKRSKELVLQGLQLLFHCEYLALVEYIECVVPLIFVIYKSVLEQLPNIIFYPGGGGNWSMTAVVNLLVFAILEIGSLALLHAFLQHKLAFPPFYQLAFVLEAQFYPVQANLFLETIFLLQYQLEHLGKDRKYSRLFEVTEVLRSTY</sequence>
<feature type="transmembrane region" description="Helical" evidence="1">
    <location>
        <begin position="155"/>
        <end position="182"/>
    </location>
</feature>
<protein>
    <submittedName>
        <fullName evidence="2">Unnamed protein product</fullName>
    </submittedName>
</protein>
<reference evidence="2" key="1">
    <citation type="submission" date="2023-04" db="EMBL/GenBank/DDBJ databases">
        <title>Phytophthora fragariaefolia NBRC 109709.</title>
        <authorList>
            <person name="Ichikawa N."/>
            <person name="Sato H."/>
            <person name="Tonouchi N."/>
        </authorList>
    </citation>
    <scope>NUCLEOTIDE SEQUENCE</scope>
    <source>
        <strain evidence="2">NBRC 109709</strain>
    </source>
</reference>
<name>A0A9W6X036_9STRA</name>
<organism evidence="2 3">
    <name type="scientific">Phytophthora fragariaefolia</name>
    <dbReference type="NCBI Taxonomy" id="1490495"/>
    <lineage>
        <taxon>Eukaryota</taxon>
        <taxon>Sar</taxon>
        <taxon>Stramenopiles</taxon>
        <taxon>Oomycota</taxon>
        <taxon>Peronosporomycetes</taxon>
        <taxon>Peronosporales</taxon>
        <taxon>Peronosporaceae</taxon>
        <taxon>Phytophthora</taxon>
    </lineage>
</organism>
<keyword evidence="3" id="KW-1185">Reference proteome</keyword>
<evidence type="ECO:0000256" key="1">
    <source>
        <dbReference type="SAM" id="Phobius"/>
    </source>
</evidence>
<feature type="transmembrane region" description="Helical" evidence="1">
    <location>
        <begin position="459"/>
        <end position="477"/>
    </location>
</feature>
<evidence type="ECO:0000313" key="3">
    <source>
        <dbReference type="Proteomes" id="UP001165121"/>
    </source>
</evidence>
<dbReference type="OrthoDB" id="121624at2759"/>
<gene>
    <name evidence="2" type="ORF">Pfra01_000396700</name>
</gene>
<proteinExistence type="predicted"/>
<evidence type="ECO:0000313" key="2">
    <source>
        <dbReference type="EMBL" id="GMF24105.1"/>
    </source>
</evidence>